<proteinExistence type="inferred from homology"/>
<dbReference type="AlphaFoldDB" id="A0A1I6L1I9"/>
<name>A0A1I6L1I9_9BACT</name>
<dbReference type="GO" id="GO:1990281">
    <property type="term" value="C:efflux pump complex"/>
    <property type="evidence" value="ECO:0007669"/>
    <property type="project" value="TreeGrafter"/>
</dbReference>
<dbReference type="PANTHER" id="PTHR30469:SF39">
    <property type="entry name" value="SLL0180 PROTEIN"/>
    <property type="match status" value="1"/>
</dbReference>
<dbReference type="InterPro" id="IPR058625">
    <property type="entry name" value="MdtA-like_BSH"/>
</dbReference>
<dbReference type="Gene3D" id="2.40.420.20">
    <property type="match status" value="1"/>
</dbReference>
<dbReference type="NCBIfam" id="TIGR01730">
    <property type="entry name" value="RND_mfp"/>
    <property type="match status" value="1"/>
</dbReference>
<dbReference type="Pfam" id="PF25917">
    <property type="entry name" value="BSH_RND"/>
    <property type="match status" value="1"/>
</dbReference>
<dbReference type="SUPFAM" id="SSF111369">
    <property type="entry name" value="HlyD-like secretion proteins"/>
    <property type="match status" value="1"/>
</dbReference>
<sequence length="393" mass="41483">MRSFAGQNRDKFQETIVPSKFTQNRIWATAAATSLAFALTACKTAAPPPPAAQAMPVAVASVALTGVPLSDTYVSTVKSRRTATMQPQVDGNITRIYVVSGQAVKAGQILMQIDPLKQLATVQSQQGTEQQQRATLSYNQADLARQKALFEAGVISKQAYEISVQSFQNSKGAVDSAAALTVTQKQQLAYYQIRAPFAGIVGDIPVHQGDYVSPTTLLTTVDENKDLEAYIYIPTERAADVHNGLAVELTDTAGNVLANSAINFVSPQVDNGLQSILAKAPIPASSKLRNQQIVNARVTWSTTQAATVPVLAVTRVGGQSFVYIAAPKDKGFVAHQVLVNLNEAIGNNYPVLSGLHPGDKVILSGIQMLQEGVPVMPLPPSPAGAAPAAAPAS</sequence>
<dbReference type="Proteomes" id="UP000199024">
    <property type="component" value="Unassembled WGS sequence"/>
</dbReference>
<protein>
    <submittedName>
        <fullName evidence="3">RND family efflux transporter, MFP subunit</fullName>
    </submittedName>
</protein>
<dbReference type="Gene3D" id="2.40.50.100">
    <property type="match status" value="1"/>
</dbReference>
<comment type="similarity">
    <text evidence="1">Belongs to the membrane fusion protein (MFP) (TC 8.A.1) family.</text>
</comment>
<dbReference type="STRING" id="474950.SAMN05421771_0115"/>
<dbReference type="EMBL" id="FOZL01000001">
    <property type="protein sequence ID" value="SFR97302.1"/>
    <property type="molecule type" value="Genomic_DNA"/>
</dbReference>
<evidence type="ECO:0000256" key="1">
    <source>
        <dbReference type="ARBA" id="ARBA00009477"/>
    </source>
</evidence>
<dbReference type="GO" id="GO:0015562">
    <property type="term" value="F:efflux transmembrane transporter activity"/>
    <property type="evidence" value="ECO:0007669"/>
    <property type="project" value="TreeGrafter"/>
</dbReference>
<evidence type="ECO:0000313" key="3">
    <source>
        <dbReference type="EMBL" id="SFR97302.1"/>
    </source>
</evidence>
<accession>A0A1I6L1I9</accession>
<dbReference type="InterPro" id="IPR006143">
    <property type="entry name" value="RND_pump_MFP"/>
</dbReference>
<organism evidence="3 4">
    <name type="scientific">Granulicella pectinivorans</name>
    <dbReference type="NCBI Taxonomy" id="474950"/>
    <lineage>
        <taxon>Bacteria</taxon>
        <taxon>Pseudomonadati</taxon>
        <taxon>Acidobacteriota</taxon>
        <taxon>Terriglobia</taxon>
        <taxon>Terriglobales</taxon>
        <taxon>Acidobacteriaceae</taxon>
        <taxon>Granulicella</taxon>
    </lineage>
</organism>
<evidence type="ECO:0000259" key="2">
    <source>
        <dbReference type="Pfam" id="PF25917"/>
    </source>
</evidence>
<dbReference type="Gene3D" id="1.10.287.470">
    <property type="entry name" value="Helix hairpin bin"/>
    <property type="match status" value="1"/>
</dbReference>
<gene>
    <name evidence="3" type="ORF">SAMN05421771_0115</name>
</gene>
<keyword evidence="4" id="KW-1185">Reference proteome</keyword>
<evidence type="ECO:0000313" key="4">
    <source>
        <dbReference type="Proteomes" id="UP000199024"/>
    </source>
</evidence>
<feature type="domain" description="Multidrug resistance protein MdtA-like barrel-sandwich hybrid" evidence="2">
    <location>
        <begin position="81"/>
        <end position="214"/>
    </location>
</feature>
<dbReference type="Gene3D" id="2.40.30.170">
    <property type="match status" value="1"/>
</dbReference>
<dbReference type="PANTHER" id="PTHR30469">
    <property type="entry name" value="MULTIDRUG RESISTANCE PROTEIN MDTA"/>
    <property type="match status" value="1"/>
</dbReference>
<reference evidence="3 4" key="1">
    <citation type="submission" date="2016-10" db="EMBL/GenBank/DDBJ databases">
        <authorList>
            <person name="de Groot N.N."/>
        </authorList>
    </citation>
    <scope>NUCLEOTIDE SEQUENCE [LARGE SCALE GENOMIC DNA]</scope>
    <source>
        <strain evidence="3 4">DSM 21001</strain>
    </source>
</reference>